<name>Q0AL75_MARMM</name>
<dbReference type="STRING" id="394221.Mmar10_2682"/>
<dbReference type="InterPro" id="IPR028431">
    <property type="entry name" value="NADP_DH_HndA-like"/>
</dbReference>
<feature type="binding site" evidence="7">
    <location>
        <position position="83"/>
    </location>
    <ligand>
        <name>[2Fe-2S] cluster</name>
        <dbReference type="ChEBI" id="CHEBI:190135"/>
    </ligand>
</feature>
<comment type="cofactor">
    <cofactor evidence="6">
        <name>[2Fe-2S] cluster</name>
        <dbReference type="ChEBI" id="CHEBI:190135"/>
    </cofactor>
</comment>
<dbReference type="InterPro" id="IPR002023">
    <property type="entry name" value="NuoE-like"/>
</dbReference>
<dbReference type="PANTHER" id="PTHR43342">
    <property type="entry name" value="NADH-QUINONE OXIDOREDUCTASE, E SUBUNIT"/>
    <property type="match status" value="1"/>
</dbReference>
<dbReference type="Gene3D" id="3.40.30.10">
    <property type="entry name" value="Glutaredoxin"/>
    <property type="match status" value="1"/>
</dbReference>
<comment type="similarity">
    <text evidence="1">Belongs to the complex I 24 kDa subunit family.</text>
</comment>
<evidence type="ECO:0000256" key="5">
    <source>
        <dbReference type="ARBA" id="ARBA00023014"/>
    </source>
</evidence>
<keyword evidence="5 7" id="KW-0411">Iron-sulfur</keyword>
<evidence type="ECO:0000313" key="8">
    <source>
        <dbReference type="EMBL" id="ABI66968.1"/>
    </source>
</evidence>
<dbReference type="SUPFAM" id="SSF52833">
    <property type="entry name" value="Thioredoxin-like"/>
    <property type="match status" value="1"/>
</dbReference>
<evidence type="ECO:0000313" key="9">
    <source>
        <dbReference type="Proteomes" id="UP000001964"/>
    </source>
</evidence>
<evidence type="ECO:0000256" key="3">
    <source>
        <dbReference type="ARBA" id="ARBA00022723"/>
    </source>
</evidence>
<gene>
    <name evidence="8" type="ordered locus">Mmar10_2682</name>
</gene>
<organism evidence="8 9">
    <name type="scientific">Maricaulis maris (strain MCS10)</name>
    <name type="common">Caulobacter maris</name>
    <dbReference type="NCBI Taxonomy" id="394221"/>
    <lineage>
        <taxon>Bacteria</taxon>
        <taxon>Pseudomonadati</taxon>
        <taxon>Pseudomonadota</taxon>
        <taxon>Alphaproteobacteria</taxon>
        <taxon>Maricaulales</taxon>
        <taxon>Maricaulaceae</taxon>
        <taxon>Maricaulis</taxon>
    </lineage>
</organism>
<dbReference type="EMBL" id="CP000449">
    <property type="protein sequence ID" value="ABI66968.1"/>
    <property type="molecule type" value="Genomic_DNA"/>
</dbReference>
<sequence length="163" mass="17407">MPMLIDTVDDPDARAACAHHSNHPDALIEVLHWLQASAGHISDAAIATIADALNLSRAEVLGVVSFYHDFRRQPGARHTFKLCRAEACQAAGAEAVAAAIEDQLEALSTTDHPPEFELKSVYCLGNCALGPAAMLDERPLGRLTAERALAALTRLDSRTGGKE</sequence>
<evidence type="ECO:0000256" key="4">
    <source>
        <dbReference type="ARBA" id="ARBA00023004"/>
    </source>
</evidence>
<protein>
    <submittedName>
        <fullName evidence="8">NADH dehydrogenase subunit E</fullName>
    </submittedName>
</protein>
<dbReference type="HOGENOM" id="CLU_054362_2_2_5"/>
<dbReference type="PANTHER" id="PTHR43342:SF2">
    <property type="entry name" value="POTENTIAL NAD-REDUCING HYDROGENASE SUBUNIT"/>
    <property type="match status" value="1"/>
</dbReference>
<feature type="binding site" evidence="7">
    <location>
        <position position="127"/>
    </location>
    <ligand>
        <name>[2Fe-2S] cluster</name>
        <dbReference type="ChEBI" id="CHEBI:190135"/>
    </ligand>
</feature>
<dbReference type="eggNOG" id="COG1905">
    <property type="taxonomic scope" value="Bacteria"/>
</dbReference>
<feature type="binding site" evidence="7">
    <location>
        <position position="123"/>
    </location>
    <ligand>
        <name>[2Fe-2S] cluster</name>
        <dbReference type="ChEBI" id="CHEBI:190135"/>
    </ligand>
</feature>
<keyword evidence="3 7" id="KW-0479">Metal-binding</keyword>
<feature type="binding site" evidence="7">
    <location>
        <position position="88"/>
    </location>
    <ligand>
        <name>[2Fe-2S] cluster</name>
        <dbReference type="ChEBI" id="CHEBI:190135"/>
    </ligand>
</feature>
<dbReference type="AlphaFoldDB" id="Q0AL75"/>
<dbReference type="InterPro" id="IPR036249">
    <property type="entry name" value="Thioredoxin-like_sf"/>
</dbReference>
<dbReference type="GO" id="GO:0016491">
    <property type="term" value="F:oxidoreductase activity"/>
    <property type="evidence" value="ECO:0007669"/>
    <property type="project" value="InterPro"/>
</dbReference>
<dbReference type="GO" id="GO:0051537">
    <property type="term" value="F:2 iron, 2 sulfur cluster binding"/>
    <property type="evidence" value="ECO:0007669"/>
    <property type="project" value="UniProtKB-KW"/>
</dbReference>
<evidence type="ECO:0000256" key="1">
    <source>
        <dbReference type="ARBA" id="ARBA00010643"/>
    </source>
</evidence>
<dbReference type="GO" id="GO:0046872">
    <property type="term" value="F:metal ion binding"/>
    <property type="evidence" value="ECO:0007669"/>
    <property type="project" value="UniProtKB-KW"/>
</dbReference>
<accession>Q0AL75</accession>
<dbReference type="KEGG" id="mmr:Mmar10_2682"/>
<dbReference type="OrthoDB" id="9807941at2"/>
<dbReference type="PIRSF" id="PIRSF000216">
    <property type="entry name" value="NADH_DH_24kDa"/>
    <property type="match status" value="1"/>
</dbReference>
<evidence type="ECO:0000256" key="7">
    <source>
        <dbReference type="PIRSR" id="PIRSR000216-1"/>
    </source>
</evidence>
<keyword evidence="4 7" id="KW-0408">Iron</keyword>
<dbReference type="InterPro" id="IPR041921">
    <property type="entry name" value="NuoE_N"/>
</dbReference>
<evidence type="ECO:0000256" key="2">
    <source>
        <dbReference type="ARBA" id="ARBA00022714"/>
    </source>
</evidence>
<dbReference type="Gene3D" id="1.10.10.1590">
    <property type="entry name" value="NADH-quinone oxidoreductase subunit E"/>
    <property type="match status" value="1"/>
</dbReference>
<proteinExistence type="inferred from homology"/>
<reference evidence="8 9" key="1">
    <citation type="submission" date="2006-08" db="EMBL/GenBank/DDBJ databases">
        <title>Complete sequence of Maricaulis maris MCS10.</title>
        <authorList>
            <consortium name="US DOE Joint Genome Institute"/>
            <person name="Copeland A."/>
            <person name="Lucas S."/>
            <person name="Lapidus A."/>
            <person name="Barry K."/>
            <person name="Detter J.C."/>
            <person name="Glavina del Rio T."/>
            <person name="Hammon N."/>
            <person name="Israni S."/>
            <person name="Dalin E."/>
            <person name="Tice H."/>
            <person name="Pitluck S."/>
            <person name="Saunders E."/>
            <person name="Brettin T."/>
            <person name="Bruce D."/>
            <person name="Han C."/>
            <person name="Tapia R."/>
            <person name="Gilna P."/>
            <person name="Schmutz J."/>
            <person name="Larimer F."/>
            <person name="Land M."/>
            <person name="Hauser L."/>
            <person name="Kyrpides N."/>
            <person name="Mikhailova N."/>
            <person name="Viollier P."/>
            <person name="Stephens C."/>
            <person name="Richardson P."/>
        </authorList>
    </citation>
    <scope>NUCLEOTIDE SEQUENCE [LARGE SCALE GENOMIC DNA]</scope>
    <source>
        <strain evidence="8 9">MCS10</strain>
    </source>
</reference>
<evidence type="ECO:0000256" key="6">
    <source>
        <dbReference type="ARBA" id="ARBA00034078"/>
    </source>
</evidence>
<dbReference type="Pfam" id="PF01257">
    <property type="entry name" value="2Fe-2S_thioredx"/>
    <property type="match status" value="1"/>
</dbReference>
<keyword evidence="9" id="KW-1185">Reference proteome</keyword>
<comment type="cofactor">
    <cofactor evidence="7">
        <name>[2Fe-2S] cluster</name>
        <dbReference type="ChEBI" id="CHEBI:190135"/>
    </cofactor>
    <text evidence="7">Binds 1 [2Fe-2S] cluster.</text>
</comment>
<keyword evidence="2 7" id="KW-0001">2Fe-2S</keyword>
<dbReference type="Proteomes" id="UP000001964">
    <property type="component" value="Chromosome"/>
</dbReference>
<dbReference type="RefSeq" id="WP_011644612.1">
    <property type="nucleotide sequence ID" value="NC_008347.1"/>
</dbReference>